<dbReference type="AlphaFoldDB" id="A0A939FFA6"/>
<dbReference type="Pfam" id="PF00549">
    <property type="entry name" value="Ligase_CoA"/>
    <property type="match status" value="1"/>
</dbReference>
<comment type="caution">
    <text evidence="2">The sequence shown here is derived from an EMBL/GenBank/DDBJ whole genome shotgun (WGS) entry which is preliminary data.</text>
</comment>
<dbReference type="Gene3D" id="3.40.50.261">
    <property type="entry name" value="Succinyl-CoA synthetase domains"/>
    <property type="match status" value="1"/>
</dbReference>
<reference evidence="2" key="1">
    <citation type="submission" date="2021-03" db="EMBL/GenBank/DDBJ databases">
        <title>Streptomyces poriferae sp. nov., a novel marine sponge-derived Actinobacteria species with anti-MRSA activity.</title>
        <authorList>
            <person name="Sandoval-Powers M."/>
            <person name="Kralova S."/>
            <person name="Nguyen G.-S."/>
            <person name="Fawwal D."/>
            <person name="Degnes K."/>
            <person name="Klinkenberg G."/>
            <person name="Sletta H."/>
            <person name="Wentzel A."/>
            <person name="Liles M.R."/>
        </authorList>
    </citation>
    <scope>NUCLEOTIDE SEQUENCE</scope>
    <source>
        <strain evidence="2">DSM 41794</strain>
    </source>
</reference>
<name>A0A939FFA6_9ACTN</name>
<keyword evidence="3" id="KW-1185">Reference proteome</keyword>
<protein>
    <submittedName>
        <fullName evidence="2">Transcriptional regulator</fullName>
    </submittedName>
</protein>
<feature type="domain" description="ATP-citrate synthase/succinyl-CoA ligase C-terminal" evidence="1">
    <location>
        <begin position="9"/>
        <end position="108"/>
    </location>
</feature>
<dbReference type="SUPFAM" id="SSF52210">
    <property type="entry name" value="Succinyl-CoA synthetase domains"/>
    <property type="match status" value="1"/>
</dbReference>
<evidence type="ECO:0000259" key="1">
    <source>
        <dbReference type="Pfam" id="PF00549"/>
    </source>
</evidence>
<dbReference type="Proteomes" id="UP000664167">
    <property type="component" value="Unassembled WGS sequence"/>
</dbReference>
<organism evidence="2 3">
    <name type="scientific">Streptomyces beijiangensis</name>
    <dbReference type="NCBI Taxonomy" id="163361"/>
    <lineage>
        <taxon>Bacteria</taxon>
        <taxon>Bacillati</taxon>
        <taxon>Actinomycetota</taxon>
        <taxon>Actinomycetes</taxon>
        <taxon>Kitasatosporales</taxon>
        <taxon>Streptomycetaceae</taxon>
        <taxon>Streptomyces</taxon>
    </lineage>
</organism>
<proteinExistence type="predicted"/>
<dbReference type="InterPro" id="IPR016102">
    <property type="entry name" value="Succinyl-CoA_synth-like"/>
</dbReference>
<dbReference type="GO" id="GO:0003824">
    <property type="term" value="F:catalytic activity"/>
    <property type="evidence" value="ECO:0007669"/>
    <property type="project" value="InterPro"/>
</dbReference>
<evidence type="ECO:0000313" key="3">
    <source>
        <dbReference type="Proteomes" id="UP000664167"/>
    </source>
</evidence>
<evidence type="ECO:0000313" key="2">
    <source>
        <dbReference type="EMBL" id="MBO0517304.1"/>
    </source>
</evidence>
<dbReference type="EMBL" id="JAFLRJ010000573">
    <property type="protein sequence ID" value="MBO0517304.1"/>
    <property type="molecule type" value="Genomic_DNA"/>
</dbReference>
<sequence>GRLDHRVRPAVRTPWLVAALRDPSTAVVVVDVVLGHGGADDPAGAVAEVVAAELGALRTAGAPPPVVLGFVVGTPDDPQSLHGQVRALQEAGVLVLDSSTTVAETAAAIVAKIDGGAL</sequence>
<dbReference type="InterPro" id="IPR005811">
    <property type="entry name" value="SUCC_ACL_C"/>
</dbReference>
<feature type="non-terminal residue" evidence="2">
    <location>
        <position position="1"/>
    </location>
</feature>
<gene>
    <name evidence="2" type="ORF">J0695_36925</name>
</gene>
<accession>A0A939FFA6</accession>